<keyword evidence="1 5" id="KW-0238">DNA-binding</keyword>
<feature type="modified residue" description="4-aspartylphosphate" evidence="2">
    <location>
        <position position="40"/>
    </location>
</feature>
<evidence type="ECO:0000256" key="1">
    <source>
        <dbReference type="ARBA" id="ARBA00023125"/>
    </source>
</evidence>
<reference evidence="5 6" key="1">
    <citation type="journal article" date="2014" name="Genome Announc.">
        <title>Draft Genome Sequence of Streptomyces fradiae ATCC 19609, a Strain Highly Sensitive to Antibiotics.</title>
        <authorList>
            <person name="Bekker O.B."/>
            <person name="Klimina K.M."/>
            <person name="Vatlin A.A."/>
            <person name="Zakharevich N.V."/>
            <person name="Kasianov A.S."/>
            <person name="Danilenko V.N."/>
        </authorList>
    </citation>
    <scope>NUCLEOTIDE SEQUENCE [LARGE SCALE GENOMIC DNA]</scope>
    <source>
        <strain evidence="5 6">ATCC 19609</strain>
    </source>
</reference>
<dbReference type="PROSITE" id="PS50043">
    <property type="entry name" value="HTH_LUXR_2"/>
    <property type="match status" value="1"/>
</dbReference>
<dbReference type="InterPro" id="IPR036388">
    <property type="entry name" value="WH-like_DNA-bd_sf"/>
</dbReference>
<evidence type="ECO:0000259" key="4">
    <source>
        <dbReference type="PROSITE" id="PS50110"/>
    </source>
</evidence>
<dbReference type="PRINTS" id="PR00038">
    <property type="entry name" value="HTHLUXR"/>
</dbReference>
<dbReference type="GO" id="GO:0006355">
    <property type="term" value="P:regulation of DNA-templated transcription"/>
    <property type="evidence" value="ECO:0007669"/>
    <property type="project" value="InterPro"/>
</dbReference>
<protein>
    <submittedName>
        <fullName evidence="5">DNA-binding response regulator</fullName>
    </submittedName>
</protein>
<dbReference type="InterPro" id="IPR011006">
    <property type="entry name" value="CheY-like_superfamily"/>
</dbReference>
<dbReference type="SUPFAM" id="SSF46894">
    <property type="entry name" value="C-terminal effector domain of the bipartite response regulators"/>
    <property type="match status" value="1"/>
</dbReference>
<gene>
    <name evidence="5" type="ORF">SFRA_001915</name>
</gene>
<evidence type="ECO:0000256" key="2">
    <source>
        <dbReference type="PROSITE-ProRule" id="PRU00169"/>
    </source>
</evidence>
<evidence type="ECO:0000313" key="6">
    <source>
        <dbReference type="Proteomes" id="UP000028058"/>
    </source>
</evidence>
<sequence>MRSALAALLGKEHDLEVTAATWDKFPARAQATRPDVCVVDADNPASDSISAVLEAAEPEGRGAQGLRSGRRSALLALVTAGRPGALRRAFDASALGYVSKNATPQRLLDAIRKVSKGERFVDESLAFGFMQAAEMPLTARELSVLSLAAEGAPIAEIAKSLHLCNGTVRNYMASVIRKTGARNRIDAVRISQSAGWV</sequence>
<dbReference type="GO" id="GO:0000160">
    <property type="term" value="P:phosphorelay signal transduction system"/>
    <property type="evidence" value="ECO:0007669"/>
    <property type="project" value="InterPro"/>
</dbReference>
<dbReference type="Gene3D" id="1.10.10.10">
    <property type="entry name" value="Winged helix-like DNA-binding domain superfamily/Winged helix DNA-binding domain"/>
    <property type="match status" value="1"/>
</dbReference>
<dbReference type="OrthoDB" id="9808843at2"/>
<feature type="domain" description="HTH luxR-type" evidence="3">
    <location>
        <begin position="130"/>
        <end position="195"/>
    </location>
</feature>
<dbReference type="Pfam" id="PF00196">
    <property type="entry name" value="GerE"/>
    <property type="match status" value="1"/>
</dbReference>
<dbReference type="Gene3D" id="3.40.50.2300">
    <property type="match status" value="1"/>
</dbReference>
<evidence type="ECO:0000313" key="5">
    <source>
        <dbReference type="EMBL" id="RKM99488.1"/>
    </source>
</evidence>
<dbReference type="InterPro" id="IPR001789">
    <property type="entry name" value="Sig_transdc_resp-reg_receiver"/>
</dbReference>
<feature type="domain" description="Response regulatory" evidence="4">
    <location>
        <begin position="1"/>
        <end position="115"/>
    </location>
</feature>
<dbReference type="SMART" id="SM00421">
    <property type="entry name" value="HTH_LUXR"/>
    <property type="match status" value="1"/>
</dbReference>
<evidence type="ECO:0000259" key="3">
    <source>
        <dbReference type="PROSITE" id="PS50043"/>
    </source>
</evidence>
<dbReference type="GO" id="GO:0003677">
    <property type="term" value="F:DNA binding"/>
    <property type="evidence" value="ECO:0007669"/>
    <property type="project" value="UniProtKB-KW"/>
</dbReference>
<dbReference type="PROSITE" id="PS50110">
    <property type="entry name" value="RESPONSE_REGULATORY"/>
    <property type="match status" value="1"/>
</dbReference>
<dbReference type="PANTHER" id="PTHR43214:SF42">
    <property type="entry name" value="TRANSCRIPTIONAL REGULATORY PROTEIN DESR"/>
    <property type="match status" value="1"/>
</dbReference>
<accession>A0A3R7FLH7</accession>
<keyword evidence="6" id="KW-1185">Reference proteome</keyword>
<proteinExistence type="predicted"/>
<dbReference type="InterPro" id="IPR000792">
    <property type="entry name" value="Tscrpt_reg_LuxR_C"/>
</dbReference>
<dbReference type="EMBL" id="JNAD02000001">
    <property type="protein sequence ID" value="RKM99488.1"/>
    <property type="molecule type" value="Genomic_DNA"/>
</dbReference>
<dbReference type="PANTHER" id="PTHR43214">
    <property type="entry name" value="TWO-COMPONENT RESPONSE REGULATOR"/>
    <property type="match status" value="1"/>
</dbReference>
<comment type="caution">
    <text evidence="5">The sequence shown here is derived from an EMBL/GenBank/DDBJ whole genome shotgun (WGS) entry which is preliminary data.</text>
</comment>
<keyword evidence="2" id="KW-0597">Phosphoprotein</keyword>
<dbReference type="AlphaFoldDB" id="A0A3R7FLH7"/>
<dbReference type="InterPro" id="IPR016032">
    <property type="entry name" value="Sig_transdc_resp-reg_C-effctor"/>
</dbReference>
<dbReference type="SUPFAM" id="SSF52172">
    <property type="entry name" value="CheY-like"/>
    <property type="match status" value="1"/>
</dbReference>
<organism evidence="5 6">
    <name type="scientific">Streptomyces xinghaiensis</name>
    <dbReference type="NCBI Taxonomy" id="1038928"/>
    <lineage>
        <taxon>Bacteria</taxon>
        <taxon>Bacillati</taxon>
        <taxon>Actinomycetota</taxon>
        <taxon>Actinomycetes</taxon>
        <taxon>Kitasatosporales</taxon>
        <taxon>Streptomycetaceae</taxon>
        <taxon>Streptomyces</taxon>
    </lineage>
</organism>
<dbReference type="CDD" id="cd06170">
    <property type="entry name" value="LuxR_C_like"/>
    <property type="match status" value="1"/>
</dbReference>
<name>A0A3R7FLH7_9ACTN</name>
<dbReference type="InterPro" id="IPR039420">
    <property type="entry name" value="WalR-like"/>
</dbReference>
<dbReference type="Proteomes" id="UP000028058">
    <property type="component" value="Unassembled WGS sequence"/>
</dbReference>